<sequence length="748" mass="87273">MYRKRETDKIVQVLEEKARALQEQLRKKENDISRFSRLHKVRLKETSGLIEELESELSSSNVQLSALCKEKWSVDVQVENDGVRPRVSSLEVVAKEVDEEFNTLVSEDDVAEDGFVSEVSRLKKLVVQVNRLKQNVDCLNAQKAYSEGLGSHENLLDQVNKMKNDLGTMRKKNAELERNVKKKSQENSDLLSHIDSLKREITITTQSTQKEKEDAQVRAKSLESEMHNQSSQKSEVERKLARKNEENVELKQELERLQQKMVNLETMLKEREDQFCSLQKKFNNGEDDDKPAQMVSLISQINHLEHDLGSKNEFERQLKIKNQEIIKLTSERELLQGRVSELDNKLQDRGHEFSKLQNDMSTQIVALTKQVNQLQEETYMKRKLEDQISYNEREISQLVDEKESLQAKILELEITLTEKEDEIASLKRRVQLLENETSAKVSGLASQISYLQGALSAERKKSLEKLTQMENQNSELTCKLSDQQVILKQQEDNINKLREDSKLVKGRFLQAADRKMDEVADEFRKNFEGKLRILSQRIRVAESLHGEDKDHLKKLKTRCEREHPGIQKKLADLMSSNKGELVKFSQAVDELMTGMEHVINDFESREGSFMQRLSRLSGELEVAKNWVRWTMDEIKPWKNNELPGSPTAQVDEKEQEKIMKEKIRRLEAKVNKEKGDKLRLMRGMYDHQRKISELERTVEEKEDGLKRVEMEKVEAIKQLCIWIEYHQSKFDHLREVMLMKKSNIRGRC</sequence>
<keyword evidence="4" id="KW-1185">Reference proteome</keyword>
<dbReference type="Proteomes" id="UP001443914">
    <property type="component" value="Unassembled WGS sequence"/>
</dbReference>
<reference evidence="3 4" key="1">
    <citation type="submission" date="2024-03" db="EMBL/GenBank/DDBJ databases">
        <title>WGS assembly of Saponaria officinalis var. Norfolk2.</title>
        <authorList>
            <person name="Jenkins J."/>
            <person name="Shu S."/>
            <person name="Grimwood J."/>
            <person name="Barry K."/>
            <person name="Goodstein D."/>
            <person name="Schmutz J."/>
            <person name="Leebens-Mack J."/>
            <person name="Osbourn A."/>
        </authorList>
    </citation>
    <scope>NUCLEOTIDE SEQUENCE [LARGE SCALE GENOMIC DNA]</scope>
    <source>
        <strain evidence="4">cv. Norfolk2</strain>
        <strain evidence="3">JIC</strain>
        <tissue evidence="3">Leaf</tissue>
    </source>
</reference>
<feature type="coiled-coil region" evidence="1">
    <location>
        <begin position="311"/>
        <end position="507"/>
    </location>
</feature>
<dbReference type="EMBL" id="JBDFQZ010000006">
    <property type="protein sequence ID" value="KAK9716645.1"/>
    <property type="molecule type" value="Genomic_DNA"/>
</dbReference>
<gene>
    <name evidence="3" type="ORF">RND81_06G247900</name>
</gene>
<feature type="region of interest" description="Disordered" evidence="2">
    <location>
        <begin position="206"/>
        <end position="245"/>
    </location>
</feature>
<dbReference type="Gene3D" id="1.10.287.1490">
    <property type="match status" value="1"/>
</dbReference>
<feature type="compositionally biased region" description="Basic and acidic residues" evidence="2">
    <location>
        <begin position="209"/>
        <end position="226"/>
    </location>
</feature>
<name>A0AAW1KG28_SAPOF</name>
<evidence type="ECO:0000256" key="1">
    <source>
        <dbReference type="SAM" id="Coils"/>
    </source>
</evidence>
<dbReference type="AlphaFoldDB" id="A0AAW1KG28"/>
<dbReference type="EMBL" id="JBDFQZ010000006">
    <property type="protein sequence ID" value="KAK9716646.1"/>
    <property type="molecule type" value="Genomic_DNA"/>
</dbReference>
<organism evidence="3 4">
    <name type="scientific">Saponaria officinalis</name>
    <name type="common">Common soapwort</name>
    <name type="synonym">Lychnis saponaria</name>
    <dbReference type="NCBI Taxonomy" id="3572"/>
    <lineage>
        <taxon>Eukaryota</taxon>
        <taxon>Viridiplantae</taxon>
        <taxon>Streptophyta</taxon>
        <taxon>Embryophyta</taxon>
        <taxon>Tracheophyta</taxon>
        <taxon>Spermatophyta</taxon>
        <taxon>Magnoliopsida</taxon>
        <taxon>eudicotyledons</taxon>
        <taxon>Gunneridae</taxon>
        <taxon>Pentapetalae</taxon>
        <taxon>Caryophyllales</taxon>
        <taxon>Caryophyllaceae</taxon>
        <taxon>Caryophylleae</taxon>
        <taxon>Saponaria</taxon>
    </lineage>
</organism>
<protein>
    <submittedName>
        <fullName evidence="3">Uncharacterized protein</fullName>
    </submittedName>
</protein>
<dbReference type="GO" id="GO:0005856">
    <property type="term" value="C:cytoskeleton"/>
    <property type="evidence" value="ECO:0007669"/>
    <property type="project" value="TreeGrafter"/>
</dbReference>
<accession>A0AAW1KG28</accession>
<comment type="caution">
    <text evidence="3">The sequence shown here is derived from an EMBL/GenBank/DDBJ whole genome shotgun (WGS) entry which is preliminary data.</text>
</comment>
<evidence type="ECO:0000256" key="2">
    <source>
        <dbReference type="SAM" id="MobiDB-lite"/>
    </source>
</evidence>
<dbReference type="PANTHER" id="PTHR47357:SF1">
    <property type="entry name" value="SPINDLE POLE BODY COMPONENT 110"/>
    <property type="match status" value="1"/>
</dbReference>
<proteinExistence type="predicted"/>
<feature type="coiled-coil region" evidence="1">
    <location>
        <begin position="649"/>
        <end position="718"/>
    </location>
</feature>
<keyword evidence="1" id="KW-0175">Coiled coil</keyword>
<feature type="coiled-coil region" evidence="1">
    <location>
        <begin position="3"/>
        <end position="70"/>
    </location>
</feature>
<evidence type="ECO:0000313" key="4">
    <source>
        <dbReference type="Proteomes" id="UP001443914"/>
    </source>
</evidence>
<dbReference type="EMBL" id="JBDFQZ010000006">
    <property type="protein sequence ID" value="KAK9716648.1"/>
    <property type="molecule type" value="Genomic_DNA"/>
</dbReference>
<dbReference type="GO" id="GO:0005200">
    <property type="term" value="F:structural constituent of cytoskeleton"/>
    <property type="evidence" value="ECO:0007669"/>
    <property type="project" value="TreeGrafter"/>
</dbReference>
<dbReference type="PANTHER" id="PTHR47357">
    <property type="entry name" value="COP1-INTERACTIVE PROTEIN 1"/>
    <property type="match status" value="1"/>
</dbReference>
<feature type="compositionally biased region" description="Basic and acidic residues" evidence="2">
    <location>
        <begin position="234"/>
        <end position="245"/>
    </location>
</feature>
<evidence type="ECO:0000313" key="3">
    <source>
        <dbReference type="EMBL" id="KAK9716645.1"/>
    </source>
</evidence>